<dbReference type="Gene3D" id="3.40.50.300">
    <property type="entry name" value="P-loop containing nucleotide triphosphate hydrolases"/>
    <property type="match status" value="1"/>
</dbReference>
<dbReference type="STRING" id="1618342.UY40_C0007G0008"/>
<protein>
    <recommendedName>
        <fullName evidence="5">ABC transporter domain-containing protein</fullName>
    </recommendedName>
</protein>
<dbReference type="AlphaFoldDB" id="A0A0G1YHJ2"/>
<dbReference type="SMART" id="SM00382">
    <property type="entry name" value="AAA"/>
    <property type="match status" value="1"/>
</dbReference>
<gene>
    <name evidence="6" type="ORF">UY40_C0007G0008</name>
</gene>
<reference evidence="6 7" key="1">
    <citation type="journal article" date="2015" name="Nature">
        <title>rRNA introns, odd ribosomes, and small enigmatic genomes across a large radiation of phyla.</title>
        <authorList>
            <person name="Brown C.T."/>
            <person name="Hug L.A."/>
            <person name="Thomas B.C."/>
            <person name="Sharon I."/>
            <person name="Castelle C.J."/>
            <person name="Singh A."/>
            <person name="Wilkins M.J."/>
            <person name="Williams K.H."/>
            <person name="Banfield J.F."/>
        </authorList>
    </citation>
    <scope>NUCLEOTIDE SEQUENCE [LARGE SCALE GENOMIC DNA]</scope>
</reference>
<dbReference type="InterPro" id="IPR050153">
    <property type="entry name" value="Metal_Ion_Import_ABC"/>
</dbReference>
<dbReference type="GO" id="GO:0005524">
    <property type="term" value="F:ATP binding"/>
    <property type="evidence" value="ECO:0007669"/>
    <property type="project" value="UniProtKB-KW"/>
</dbReference>
<dbReference type="PROSITE" id="PS50893">
    <property type="entry name" value="ABC_TRANSPORTER_2"/>
    <property type="match status" value="1"/>
</dbReference>
<evidence type="ECO:0000313" key="7">
    <source>
        <dbReference type="Proteomes" id="UP000034119"/>
    </source>
</evidence>
<evidence type="ECO:0000259" key="5">
    <source>
        <dbReference type="PROSITE" id="PS50893"/>
    </source>
</evidence>
<comment type="caution">
    <text evidence="6">The sequence shown here is derived from an EMBL/GenBank/DDBJ whole genome shotgun (WGS) entry which is preliminary data.</text>
</comment>
<dbReference type="InterPro" id="IPR003439">
    <property type="entry name" value="ABC_transporter-like_ATP-bd"/>
</dbReference>
<dbReference type="SUPFAM" id="SSF52540">
    <property type="entry name" value="P-loop containing nucleoside triphosphate hydrolases"/>
    <property type="match status" value="1"/>
</dbReference>
<keyword evidence="4" id="KW-0067">ATP-binding</keyword>
<dbReference type="Pfam" id="PF00005">
    <property type="entry name" value="ABC_tran"/>
    <property type="match status" value="1"/>
</dbReference>
<feature type="domain" description="ABC transporter" evidence="5">
    <location>
        <begin position="6"/>
        <end position="221"/>
    </location>
</feature>
<evidence type="ECO:0000313" key="6">
    <source>
        <dbReference type="EMBL" id="KKW05869.1"/>
    </source>
</evidence>
<evidence type="ECO:0000256" key="3">
    <source>
        <dbReference type="ARBA" id="ARBA00022741"/>
    </source>
</evidence>
<dbReference type="GO" id="GO:0016887">
    <property type="term" value="F:ATP hydrolysis activity"/>
    <property type="evidence" value="ECO:0007669"/>
    <property type="project" value="InterPro"/>
</dbReference>
<keyword evidence="3" id="KW-0547">Nucleotide-binding</keyword>
<sequence length="230" mass="25656">MATPLLKVENLSVDLEKNRILDNISFEVNPGETLALIGPNGAGKSVLFRTLLGMHPYQGKIKWGPNVRIGYVPQRFSVEPDLPITVGEFLNLRSGKRRGIIAEIEALGFTKEILQDRLGVLSGGQQQRVLIAWALLDHPDLLLFDEPTAGVDIAGGETVYSLLHKLQQERNMTTIIISHELQVVFQHATKVLCINQSTVCYGPPKTALTGEILSKLFRVEMEHHKEHHRD</sequence>
<dbReference type="InterPro" id="IPR027417">
    <property type="entry name" value="P-loop_NTPase"/>
</dbReference>
<dbReference type="PANTHER" id="PTHR42734:SF17">
    <property type="entry name" value="METAL TRANSPORT SYSTEM ATP-BINDING PROTEIN TM_0124-RELATED"/>
    <property type="match status" value="1"/>
</dbReference>
<accession>A0A0G1YHJ2</accession>
<dbReference type="PANTHER" id="PTHR42734">
    <property type="entry name" value="METAL TRANSPORT SYSTEM ATP-BINDING PROTEIN TM_0124-RELATED"/>
    <property type="match status" value="1"/>
</dbReference>
<proteinExistence type="inferred from homology"/>
<keyword evidence="2" id="KW-0813">Transport</keyword>
<evidence type="ECO:0000256" key="1">
    <source>
        <dbReference type="ARBA" id="ARBA00005417"/>
    </source>
</evidence>
<name>A0A0G1YHJ2_9BACT</name>
<dbReference type="EMBL" id="LCPW01000007">
    <property type="protein sequence ID" value="KKW05869.1"/>
    <property type="molecule type" value="Genomic_DNA"/>
</dbReference>
<dbReference type="InterPro" id="IPR003593">
    <property type="entry name" value="AAA+_ATPase"/>
</dbReference>
<organism evidence="6 7">
    <name type="scientific">candidate division CPR1 bacterium GW2011_GWC1_49_13</name>
    <dbReference type="NCBI Taxonomy" id="1618342"/>
    <lineage>
        <taxon>Bacteria</taxon>
        <taxon>candidate division CPR1</taxon>
    </lineage>
</organism>
<dbReference type="Proteomes" id="UP000034119">
    <property type="component" value="Unassembled WGS sequence"/>
</dbReference>
<comment type="similarity">
    <text evidence="1">Belongs to the ABC transporter superfamily.</text>
</comment>
<evidence type="ECO:0000256" key="4">
    <source>
        <dbReference type="ARBA" id="ARBA00022840"/>
    </source>
</evidence>
<evidence type="ECO:0000256" key="2">
    <source>
        <dbReference type="ARBA" id="ARBA00022448"/>
    </source>
</evidence>